<dbReference type="Proteomes" id="UP001595751">
    <property type="component" value="Unassembled WGS sequence"/>
</dbReference>
<dbReference type="InterPro" id="IPR018958">
    <property type="entry name" value="Knr4/Smi1-like_dom"/>
</dbReference>
<evidence type="ECO:0000259" key="1">
    <source>
        <dbReference type="SMART" id="SM00860"/>
    </source>
</evidence>
<dbReference type="InterPro" id="IPR037883">
    <property type="entry name" value="Knr4/Smi1-like_sf"/>
</dbReference>
<evidence type="ECO:0000313" key="2">
    <source>
        <dbReference type="EMBL" id="MFC3848826.1"/>
    </source>
</evidence>
<dbReference type="Pfam" id="PF09346">
    <property type="entry name" value="SMI1_KNR4"/>
    <property type="match status" value="1"/>
</dbReference>
<sequence length="164" mass="17980">MTIEQSWETIVSVVPANPPATDEDLAHVAEVIGAPLPDDIVASLKIHDGIDVETVNDAMREGKELPFGGWIMSCRDIATDWAGWKGVYDAENDEWNDRWWTPNLVPLVSDGGGNSVCVDLTTGQLMNMDHELGPLEYEFKTWAEYLAAVAANAESGAEVAVYWT</sequence>
<dbReference type="Gene3D" id="3.40.1580.10">
    <property type="entry name" value="SMI1/KNR4-like"/>
    <property type="match status" value="1"/>
</dbReference>
<feature type="domain" description="Knr4/Smi1-like" evidence="1">
    <location>
        <begin position="19"/>
        <end position="148"/>
    </location>
</feature>
<evidence type="ECO:0000313" key="3">
    <source>
        <dbReference type="Proteomes" id="UP001595751"/>
    </source>
</evidence>
<protein>
    <submittedName>
        <fullName evidence="2">SMI1/KNR4 family protein</fullName>
    </submittedName>
</protein>
<gene>
    <name evidence="2" type="ORF">ACFORJ_01400</name>
</gene>
<dbReference type="EMBL" id="JBHRZN010000001">
    <property type="protein sequence ID" value="MFC3848826.1"/>
    <property type="molecule type" value="Genomic_DNA"/>
</dbReference>
<dbReference type="RefSeq" id="WP_048739402.1">
    <property type="nucleotide sequence ID" value="NZ_CP047211.1"/>
</dbReference>
<dbReference type="SMART" id="SM00860">
    <property type="entry name" value="SMI1_KNR4"/>
    <property type="match status" value="1"/>
</dbReference>
<accession>A0ABV7ZL55</accession>
<organism evidence="2 3">
    <name type="scientific">Corynebacterium hansenii</name>
    <dbReference type="NCBI Taxonomy" id="394964"/>
    <lineage>
        <taxon>Bacteria</taxon>
        <taxon>Bacillati</taxon>
        <taxon>Actinomycetota</taxon>
        <taxon>Actinomycetes</taxon>
        <taxon>Mycobacteriales</taxon>
        <taxon>Corynebacteriaceae</taxon>
        <taxon>Corynebacterium</taxon>
    </lineage>
</organism>
<keyword evidence="3" id="KW-1185">Reference proteome</keyword>
<comment type="caution">
    <text evidence="2">The sequence shown here is derived from an EMBL/GenBank/DDBJ whole genome shotgun (WGS) entry which is preliminary data.</text>
</comment>
<proteinExistence type="predicted"/>
<dbReference type="SUPFAM" id="SSF160631">
    <property type="entry name" value="SMI1/KNR4-like"/>
    <property type="match status" value="1"/>
</dbReference>
<dbReference type="PANTHER" id="PTHR47432">
    <property type="entry name" value="CELL WALL ASSEMBLY REGULATOR SMI1"/>
    <property type="match status" value="1"/>
</dbReference>
<name>A0ABV7ZL55_9CORY</name>
<dbReference type="InterPro" id="IPR051873">
    <property type="entry name" value="KNR4/SMI1_regulator"/>
</dbReference>
<dbReference type="PANTHER" id="PTHR47432:SF1">
    <property type="entry name" value="CELL WALL ASSEMBLY REGULATOR SMI1"/>
    <property type="match status" value="1"/>
</dbReference>
<reference evidence="3" key="1">
    <citation type="journal article" date="2019" name="Int. J. Syst. Evol. Microbiol.">
        <title>The Global Catalogue of Microorganisms (GCM) 10K type strain sequencing project: providing services to taxonomists for standard genome sequencing and annotation.</title>
        <authorList>
            <consortium name="The Broad Institute Genomics Platform"/>
            <consortium name="The Broad Institute Genome Sequencing Center for Infectious Disease"/>
            <person name="Wu L."/>
            <person name="Ma J."/>
        </authorList>
    </citation>
    <scope>NUCLEOTIDE SEQUENCE [LARGE SCALE GENOMIC DNA]</scope>
    <source>
        <strain evidence="3">CCUG 53252</strain>
    </source>
</reference>